<organism evidence="11 12">
    <name type="scientific">Dracunculus medinensis</name>
    <name type="common">Guinea worm</name>
    <dbReference type="NCBI Taxonomy" id="318479"/>
    <lineage>
        <taxon>Eukaryota</taxon>
        <taxon>Metazoa</taxon>
        <taxon>Ecdysozoa</taxon>
        <taxon>Nematoda</taxon>
        <taxon>Chromadorea</taxon>
        <taxon>Rhabditida</taxon>
        <taxon>Spirurina</taxon>
        <taxon>Dracunculoidea</taxon>
        <taxon>Dracunculidae</taxon>
        <taxon>Dracunculus</taxon>
    </lineage>
</organism>
<dbReference type="InterPro" id="IPR001628">
    <property type="entry name" value="Znf_hrmn_rcpt"/>
</dbReference>
<evidence type="ECO:0000256" key="6">
    <source>
        <dbReference type="ARBA" id="ARBA00023163"/>
    </source>
</evidence>
<keyword evidence="6" id="KW-0804">Transcription</keyword>
<keyword evidence="2" id="KW-0863">Zinc-finger</keyword>
<keyword evidence="7" id="KW-0675">Receptor</keyword>
<dbReference type="GO" id="GO:0003700">
    <property type="term" value="F:DNA-binding transcription factor activity"/>
    <property type="evidence" value="ECO:0007669"/>
    <property type="project" value="InterPro"/>
</dbReference>
<proteinExistence type="predicted"/>
<keyword evidence="4" id="KW-0805">Transcription regulation</keyword>
<feature type="compositionally biased region" description="Polar residues" evidence="9">
    <location>
        <begin position="130"/>
        <end position="145"/>
    </location>
</feature>
<reference evidence="11 12" key="1">
    <citation type="submission" date="2018-11" db="EMBL/GenBank/DDBJ databases">
        <authorList>
            <consortium name="Pathogen Informatics"/>
        </authorList>
    </citation>
    <scope>NUCLEOTIDE SEQUENCE [LARGE SCALE GENOMIC DNA]</scope>
</reference>
<evidence type="ECO:0000256" key="8">
    <source>
        <dbReference type="ARBA" id="ARBA00023242"/>
    </source>
</evidence>
<protein>
    <recommendedName>
        <fullName evidence="10">Nuclear receptor domain-containing protein</fullName>
    </recommendedName>
</protein>
<keyword evidence="5" id="KW-0238">DNA-binding</keyword>
<feature type="domain" description="Nuclear receptor" evidence="10">
    <location>
        <begin position="219"/>
        <end position="239"/>
    </location>
</feature>
<evidence type="ECO:0000313" key="12">
    <source>
        <dbReference type="Proteomes" id="UP000274756"/>
    </source>
</evidence>
<sequence length="239" mass="26134">MGRASETGTTHAMSTEPTSAFRSPVITSSTSVKREHPIVVHPQPIKPYSHHDPLALYSFYLSQMGHGLNFQHLTQLNKSTTIARPQPIHPASLFGATVITKNQWDDANVLRKEPCRSVSVLMISKFISPDSPQSAETSSSRSTRIGSDRSSDKFSWLSHYSADVNAMVNNSNLSSPSLPSGKYFLTNSNGSNIAYTWPARPTEFSSTLVVDYGVDDPLFCAICGDRSSGLHYGIYTCEG</sequence>
<evidence type="ECO:0000256" key="2">
    <source>
        <dbReference type="ARBA" id="ARBA00022771"/>
    </source>
</evidence>
<evidence type="ECO:0000313" key="11">
    <source>
        <dbReference type="EMBL" id="VDN53625.1"/>
    </source>
</evidence>
<keyword evidence="8" id="KW-0539">Nucleus</keyword>
<evidence type="ECO:0000256" key="1">
    <source>
        <dbReference type="ARBA" id="ARBA00022723"/>
    </source>
</evidence>
<name>A0A3P7PFA4_DRAME</name>
<dbReference type="GO" id="GO:0008270">
    <property type="term" value="F:zinc ion binding"/>
    <property type="evidence" value="ECO:0007669"/>
    <property type="project" value="UniProtKB-KW"/>
</dbReference>
<dbReference type="InterPro" id="IPR050200">
    <property type="entry name" value="Nuclear_hormone_rcpt_NR3"/>
</dbReference>
<evidence type="ECO:0000259" key="10">
    <source>
        <dbReference type="Pfam" id="PF00105"/>
    </source>
</evidence>
<evidence type="ECO:0000256" key="3">
    <source>
        <dbReference type="ARBA" id="ARBA00022833"/>
    </source>
</evidence>
<evidence type="ECO:0000256" key="7">
    <source>
        <dbReference type="ARBA" id="ARBA00023170"/>
    </source>
</evidence>
<feature type="region of interest" description="Disordered" evidence="9">
    <location>
        <begin position="129"/>
        <end position="151"/>
    </location>
</feature>
<gene>
    <name evidence="11" type="ORF">DME_LOCUS3598</name>
</gene>
<evidence type="ECO:0000256" key="4">
    <source>
        <dbReference type="ARBA" id="ARBA00023015"/>
    </source>
</evidence>
<keyword evidence="3" id="KW-0862">Zinc</keyword>
<dbReference type="AlphaFoldDB" id="A0A3P7PFA4"/>
<dbReference type="PANTHER" id="PTHR48092">
    <property type="entry name" value="KNIRPS-RELATED PROTEIN-RELATED"/>
    <property type="match status" value="1"/>
</dbReference>
<dbReference type="Pfam" id="PF00105">
    <property type="entry name" value="zf-C4"/>
    <property type="match status" value="1"/>
</dbReference>
<dbReference type="GO" id="GO:0043565">
    <property type="term" value="F:sequence-specific DNA binding"/>
    <property type="evidence" value="ECO:0007669"/>
    <property type="project" value="InterPro"/>
</dbReference>
<dbReference type="OrthoDB" id="5843402at2759"/>
<keyword evidence="1" id="KW-0479">Metal-binding</keyword>
<dbReference type="Proteomes" id="UP000274756">
    <property type="component" value="Unassembled WGS sequence"/>
</dbReference>
<evidence type="ECO:0000256" key="5">
    <source>
        <dbReference type="ARBA" id="ARBA00023125"/>
    </source>
</evidence>
<dbReference type="STRING" id="318479.A0A3P7PFA4"/>
<feature type="region of interest" description="Disordered" evidence="9">
    <location>
        <begin position="1"/>
        <end position="29"/>
    </location>
</feature>
<dbReference type="SUPFAM" id="SSF57716">
    <property type="entry name" value="Glucocorticoid receptor-like (DNA-binding domain)"/>
    <property type="match status" value="1"/>
</dbReference>
<dbReference type="EMBL" id="UYYG01000154">
    <property type="protein sequence ID" value="VDN53625.1"/>
    <property type="molecule type" value="Genomic_DNA"/>
</dbReference>
<accession>A0A3P7PFA4</accession>
<evidence type="ECO:0000256" key="9">
    <source>
        <dbReference type="SAM" id="MobiDB-lite"/>
    </source>
</evidence>
<keyword evidence="12" id="KW-1185">Reference proteome</keyword>